<comment type="caution">
    <text evidence="1">The sequence shown here is derived from an EMBL/GenBank/DDBJ whole genome shotgun (WGS) entry which is preliminary data.</text>
</comment>
<reference evidence="1" key="1">
    <citation type="journal article" date="2012" name="PLoS ONE">
        <title>Gene sets for utilization of primary and secondary nutrition supplies in the distal gut of endangered iberian lynx.</title>
        <authorList>
            <person name="Alcaide M."/>
            <person name="Messina E."/>
            <person name="Richter M."/>
            <person name="Bargiela R."/>
            <person name="Peplies J."/>
            <person name="Huws S.A."/>
            <person name="Newbold C.J."/>
            <person name="Golyshin P.N."/>
            <person name="Simon M.A."/>
            <person name="Lopez G."/>
            <person name="Yakimov M.M."/>
            <person name="Ferrer M."/>
        </authorList>
    </citation>
    <scope>NUCLEOTIDE SEQUENCE</scope>
</reference>
<gene>
    <name evidence="1" type="ORF">EVA_00512</name>
</gene>
<dbReference type="EMBL" id="AMCI01000083">
    <property type="protein sequence ID" value="EJX10790.1"/>
    <property type="molecule type" value="Genomic_DNA"/>
</dbReference>
<sequence length="27" mass="3045">MVMTCENFDVLNPISADSYAYDCGWVT</sequence>
<proteinExistence type="predicted"/>
<name>J9H8M8_9ZZZZ</name>
<accession>J9H8M8</accession>
<feature type="non-terminal residue" evidence="1">
    <location>
        <position position="27"/>
    </location>
</feature>
<evidence type="ECO:0000313" key="1">
    <source>
        <dbReference type="EMBL" id="EJX10790.1"/>
    </source>
</evidence>
<organism evidence="1">
    <name type="scientific">gut metagenome</name>
    <dbReference type="NCBI Taxonomy" id="749906"/>
    <lineage>
        <taxon>unclassified sequences</taxon>
        <taxon>metagenomes</taxon>
        <taxon>organismal metagenomes</taxon>
    </lineage>
</organism>
<dbReference type="AlphaFoldDB" id="J9H8M8"/>
<protein>
    <submittedName>
        <fullName evidence="1">Uncharacterized protein</fullName>
    </submittedName>
</protein>